<keyword evidence="2" id="KW-1185">Reference proteome</keyword>
<evidence type="ECO:0008006" key="3">
    <source>
        <dbReference type="Google" id="ProtNLM"/>
    </source>
</evidence>
<evidence type="ECO:0000313" key="2">
    <source>
        <dbReference type="Proteomes" id="UP001595797"/>
    </source>
</evidence>
<protein>
    <recommendedName>
        <fullName evidence="3">YbjN domain-containing protein</fullName>
    </recommendedName>
</protein>
<gene>
    <name evidence="1" type="ORF">ACFPCS_07680</name>
</gene>
<accession>A0ABV9TIY9</accession>
<name>A0ABV9TIY9_9MICC</name>
<comment type="caution">
    <text evidence="1">The sequence shown here is derived from an EMBL/GenBank/DDBJ whole genome shotgun (WGS) entry which is preliminary data.</text>
</comment>
<sequence length="161" mass="17470">MTTHEDLTERAERLYDLLSADLDTLHLMGTSAPTGNALTRLAAVLGDTAPLYVWPTDVSDATRDESGKLHVLTASTVLTTEYGERRPLDVQIMRLNLTALNVVPHISDGARRLRSGIIRLKVELGRGPGWTPITLEARGGQDSRAVDALLHAVHVLSATLD</sequence>
<evidence type="ECO:0000313" key="1">
    <source>
        <dbReference type="EMBL" id="MFC4903445.1"/>
    </source>
</evidence>
<reference evidence="2" key="1">
    <citation type="journal article" date="2019" name="Int. J. Syst. Evol. Microbiol.">
        <title>The Global Catalogue of Microorganisms (GCM) 10K type strain sequencing project: providing services to taxonomists for standard genome sequencing and annotation.</title>
        <authorList>
            <consortium name="The Broad Institute Genomics Platform"/>
            <consortium name="The Broad Institute Genome Sequencing Center for Infectious Disease"/>
            <person name="Wu L."/>
            <person name="Ma J."/>
        </authorList>
    </citation>
    <scope>NUCLEOTIDE SEQUENCE [LARGE SCALE GENOMIC DNA]</scope>
    <source>
        <strain evidence="2">CGMCC 4.6946</strain>
    </source>
</reference>
<proteinExistence type="predicted"/>
<dbReference type="Proteomes" id="UP001595797">
    <property type="component" value="Unassembled WGS sequence"/>
</dbReference>
<dbReference type="EMBL" id="JBHSIW010000007">
    <property type="protein sequence ID" value="MFC4903445.1"/>
    <property type="molecule type" value="Genomic_DNA"/>
</dbReference>
<dbReference type="RefSeq" id="WP_277550753.1">
    <property type="nucleotide sequence ID" value="NZ_JARAMH010000004.1"/>
</dbReference>
<organism evidence="1 2">
    <name type="scientific">Kocuria oceani</name>
    <dbReference type="NCBI Taxonomy" id="988827"/>
    <lineage>
        <taxon>Bacteria</taxon>
        <taxon>Bacillati</taxon>
        <taxon>Actinomycetota</taxon>
        <taxon>Actinomycetes</taxon>
        <taxon>Micrococcales</taxon>
        <taxon>Micrococcaceae</taxon>
        <taxon>Kocuria</taxon>
    </lineage>
</organism>